<dbReference type="InterPro" id="IPR009832">
    <property type="entry name" value="DUF1397"/>
</dbReference>
<dbReference type="EMBL" id="KE525349">
    <property type="protein sequence ID" value="KFB50695.1"/>
    <property type="molecule type" value="Genomic_DNA"/>
</dbReference>
<dbReference type="Proteomes" id="UP000030765">
    <property type="component" value="Unassembled WGS sequence"/>
</dbReference>
<dbReference type="VEuPathDB" id="VectorBase:ASIS007014"/>
<sequence>MCAVTPNTNSDRPFVNHVMGMCYDTYIDKEMFISDFNLLSNETRTTFFPRYCPKIKKVGSCLNDWLQSAKRCIEESEYTFNKAAVDTFPHLVDLICENDGEILFRLDENNYNKCIVAVKDIRLTCATPLFRLYNDWDMSHLTTSQCGVINDMKHCAVRKLNMCQAPELDSLYDRFHNELIRDTPCREKFCPNSEED</sequence>
<proteinExistence type="predicted"/>
<organism evidence="1">
    <name type="scientific">Anopheles sinensis</name>
    <name type="common">Mosquito</name>
    <dbReference type="NCBI Taxonomy" id="74873"/>
    <lineage>
        <taxon>Eukaryota</taxon>
        <taxon>Metazoa</taxon>
        <taxon>Ecdysozoa</taxon>
        <taxon>Arthropoda</taxon>
        <taxon>Hexapoda</taxon>
        <taxon>Insecta</taxon>
        <taxon>Pterygota</taxon>
        <taxon>Neoptera</taxon>
        <taxon>Endopterygota</taxon>
        <taxon>Diptera</taxon>
        <taxon>Nematocera</taxon>
        <taxon>Culicoidea</taxon>
        <taxon>Culicidae</taxon>
        <taxon>Anophelinae</taxon>
        <taxon>Anopheles</taxon>
    </lineage>
</organism>
<gene>
    <name evidence="1" type="ORF">ZHAS_00018734</name>
</gene>
<dbReference type="EnsemblMetazoa" id="ASIC018734-RA">
    <property type="protein sequence ID" value="ASIC018734-PA"/>
    <property type="gene ID" value="ASIC018734"/>
</dbReference>
<dbReference type="AlphaFoldDB" id="A0A084WKF1"/>
<evidence type="ECO:0000313" key="1">
    <source>
        <dbReference type="EMBL" id="KFB50695.1"/>
    </source>
</evidence>
<protein>
    <submittedName>
        <fullName evidence="1">AGAP006275-PA-like protein</fullName>
    </submittedName>
</protein>
<evidence type="ECO:0000313" key="2">
    <source>
        <dbReference type="EnsemblMetazoa" id="ASIC018734-PA"/>
    </source>
</evidence>
<dbReference type="Pfam" id="PF07165">
    <property type="entry name" value="DUF1397"/>
    <property type="match status" value="1"/>
</dbReference>
<dbReference type="VEuPathDB" id="VectorBase:ASIC018734"/>
<dbReference type="PANTHER" id="PTHR20997:SF2">
    <property type="entry name" value="EG:BACR42I17.2 PROTEIN-RELATED"/>
    <property type="match status" value="1"/>
</dbReference>
<dbReference type="STRING" id="74873.A0A084WKF1"/>
<accession>A0A084WKF1</accession>
<reference evidence="1 3" key="1">
    <citation type="journal article" date="2014" name="BMC Genomics">
        <title>Genome sequence of Anopheles sinensis provides insight into genetics basis of mosquito competence for malaria parasites.</title>
        <authorList>
            <person name="Zhou D."/>
            <person name="Zhang D."/>
            <person name="Ding G."/>
            <person name="Shi L."/>
            <person name="Hou Q."/>
            <person name="Ye Y."/>
            <person name="Xu Y."/>
            <person name="Zhou H."/>
            <person name="Xiong C."/>
            <person name="Li S."/>
            <person name="Yu J."/>
            <person name="Hong S."/>
            <person name="Yu X."/>
            <person name="Zou P."/>
            <person name="Chen C."/>
            <person name="Chang X."/>
            <person name="Wang W."/>
            <person name="Lv Y."/>
            <person name="Sun Y."/>
            <person name="Ma L."/>
            <person name="Shen B."/>
            <person name="Zhu C."/>
        </authorList>
    </citation>
    <scope>NUCLEOTIDE SEQUENCE [LARGE SCALE GENOMIC DNA]</scope>
</reference>
<dbReference type="OrthoDB" id="7758508at2759"/>
<evidence type="ECO:0000313" key="3">
    <source>
        <dbReference type="Proteomes" id="UP000030765"/>
    </source>
</evidence>
<reference evidence="2" key="2">
    <citation type="submission" date="2020-05" db="UniProtKB">
        <authorList>
            <consortium name="EnsemblMetazoa"/>
        </authorList>
    </citation>
    <scope>IDENTIFICATION</scope>
</reference>
<dbReference type="OMA" id="CENDGEI"/>
<name>A0A084WKF1_ANOSI</name>
<dbReference type="EMBL" id="ATLV01024118">
    <property type="status" value="NOT_ANNOTATED_CDS"/>
    <property type="molecule type" value="Genomic_DNA"/>
</dbReference>
<keyword evidence="3" id="KW-1185">Reference proteome</keyword>
<dbReference type="PANTHER" id="PTHR20997">
    <property type="entry name" value="EG:BACR42I17.2 PROTEIN-RELATED"/>
    <property type="match status" value="1"/>
</dbReference>